<keyword evidence="6" id="KW-0206">Cytoskeleton</keyword>
<dbReference type="Proteomes" id="UP000076632">
    <property type="component" value="Unassembled WGS sequence"/>
</dbReference>
<feature type="compositionally biased region" description="Polar residues" evidence="8">
    <location>
        <begin position="528"/>
        <end position="542"/>
    </location>
</feature>
<evidence type="ECO:0000256" key="1">
    <source>
        <dbReference type="ARBA" id="ARBA00004123"/>
    </source>
</evidence>
<accession>A0A165IPH7</accession>
<evidence type="ECO:0000256" key="5">
    <source>
        <dbReference type="ARBA" id="ARBA00022829"/>
    </source>
</evidence>
<evidence type="ECO:0000313" key="10">
    <source>
        <dbReference type="EMBL" id="KZF25192.1"/>
    </source>
</evidence>
<keyword evidence="4" id="KW-0963">Cytoplasm</keyword>
<evidence type="ECO:0000256" key="3">
    <source>
        <dbReference type="ARBA" id="ARBA00010042"/>
    </source>
</evidence>
<evidence type="ECO:0000313" key="11">
    <source>
        <dbReference type="Proteomes" id="UP000076632"/>
    </source>
</evidence>
<dbReference type="GO" id="GO:0007059">
    <property type="term" value="P:chromosome segregation"/>
    <property type="evidence" value="ECO:0007669"/>
    <property type="project" value="UniProtKB-KW"/>
</dbReference>
<dbReference type="Pfam" id="PF03941">
    <property type="entry name" value="INCENP_ARK-bind"/>
    <property type="match status" value="1"/>
</dbReference>
<feature type="compositionally biased region" description="Polar residues" evidence="8">
    <location>
        <begin position="701"/>
        <end position="717"/>
    </location>
</feature>
<dbReference type="STRING" id="1328760.A0A165IPH7"/>
<dbReference type="OrthoDB" id="6123at2759"/>
<dbReference type="InParanoid" id="A0A165IPH7"/>
<feature type="compositionally biased region" description="Polar residues" evidence="8">
    <location>
        <begin position="727"/>
        <end position="738"/>
    </location>
</feature>
<feature type="compositionally biased region" description="Polar residues" evidence="8">
    <location>
        <begin position="616"/>
        <end position="647"/>
    </location>
</feature>
<dbReference type="PANTHER" id="PTHR13142:SF1">
    <property type="entry name" value="INNER CENTROMERE PROTEIN"/>
    <property type="match status" value="1"/>
</dbReference>
<evidence type="ECO:0000256" key="2">
    <source>
        <dbReference type="ARBA" id="ARBA00004186"/>
    </source>
</evidence>
<protein>
    <recommendedName>
        <fullName evidence="9">Inner centromere protein ARK-binding domain-containing protein</fullName>
    </recommendedName>
</protein>
<feature type="region of interest" description="Disordered" evidence="8">
    <location>
        <begin position="696"/>
        <end position="761"/>
    </location>
</feature>
<dbReference type="RefSeq" id="XP_018190747.1">
    <property type="nucleotide sequence ID" value="XM_018334746.1"/>
</dbReference>
<dbReference type="InterPro" id="IPR005635">
    <property type="entry name" value="Inner_centromere_prot_ARK-bd"/>
</dbReference>
<sequence>MAALRLATQRPIGSAQWIIQERDQAQAFVDQEVEEFTFAMQNELTWLNEHMDELFTQEQLNVPELFKTPGKLRGKTPRTARRPADNRMALSEVFTNKVASPIPDKDIEMPKTNRKTSTQRLFEKIRMLGDSQRMSTSRATLSSKEIEKSAPAAGQTTAGASTSSKPKALIVAAKKKEQEELEALQKAEQKLEIERKRTAQKEEAERQRATLAKEEAERREAAQREELAKLREVEEIKELERRRAQEKEAAQKQCEAEEREMERQRAAERKEAEKQRQIEVESQRRLEEERQREIEAERQRELHAEKLRDIEAQKQREQEAEQRRQEAEKRETERLRRLEEDKQRELEAEKQREAEAESQKRREVELEKQRQWDWEAERQRELIIETRRKVAEAHEAERKRKEQINGLRAEERQAAIENAKKVVPRAAVEKRRLEEAKKALESKKGESQRPPAIPTLTRMGSGLTQSVQKEKPQPAQSSHRSDLPTARTLTRMNLLQDYNRLTNTVPHINPAKPPKRTLQQETAEDNIQRGTASKSGPSYQQTEAKRRRTNDQEAEETETRPRLTANWQSSVKKESQNGQGSSQSSSFSSNVTGASLSKSRMATISQVPSGPPFMQAESTSTSPPQELSQSQGNSEPTVSKYATSQTHGAAAAPSIKAIPRPVDQNLATGSSSFKAINTPAASGSLSLKSAKASQYMRPSATAGSNVPSQIPSSQKTPGRQPLLTKTAAASPQPSNGDNISLPDIASDSEDDDSDFIPPNWAQSPNLRDLLVQQQLVNPEEVFGPIAPLHMEDIFRNEARHHRFRNRTSSANWSGNDRLTEDDIRKDLAARERLYRDGGWTYGM</sequence>
<feature type="compositionally biased region" description="Low complexity" evidence="8">
    <location>
        <begin position="149"/>
        <end position="164"/>
    </location>
</feature>
<dbReference type="Gene3D" id="6.10.250.2990">
    <property type="match status" value="1"/>
</dbReference>
<dbReference type="GO" id="GO:0005819">
    <property type="term" value="C:spindle"/>
    <property type="evidence" value="ECO:0007669"/>
    <property type="project" value="UniProtKB-SubCell"/>
</dbReference>
<dbReference type="AlphaFoldDB" id="A0A165IPH7"/>
<name>A0A165IPH7_XYLHT</name>
<comment type="similarity">
    <text evidence="3">Belongs to the INCENP family.</text>
</comment>
<dbReference type="EMBL" id="KV407455">
    <property type="protein sequence ID" value="KZF25192.1"/>
    <property type="molecule type" value="Genomic_DNA"/>
</dbReference>
<feature type="region of interest" description="Disordered" evidence="8">
    <location>
        <begin position="437"/>
        <end position="657"/>
    </location>
</feature>
<feature type="region of interest" description="Disordered" evidence="8">
    <location>
        <begin position="193"/>
        <end position="225"/>
    </location>
</feature>
<gene>
    <name evidence="10" type="ORF">L228DRAFT_265667</name>
</gene>
<evidence type="ECO:0000256" key="6">
    <source>
        <dbReference type="ARBA" id="ARBA00023212"/>
    </source>
</evidence>
<evidence type="ECO:0000256" key="7">
    <source>
        <dbReference type="ARBA" id="ARBA00023242"/>
    </source>
</evidence>
<evidence type="ECO:0000256" key="4">
    <source>
        <dbReference type="ARBA" id="ARBA00022490"/>
    </source>
</evidence>
<organism evidence="10 11">
    <name type="scientific">Xylona heveae (strain CBS 132557 / TC161)</name>
    <dbReference type="NCBI Taxonomy" id="1328760"/>
    <lineage>
        <taxon>Eukaryota</taxon>
        <taxon>Fungi</taxon>
        <taxon>Dikarya</taxon>
        <taxon>Ascomycota</taxon>
        <taxon>Pezizomycotina</taxon>
        <taxon>Xylonomycetes</taxon>
        <taxon>Xylonales</taxon>
        <taxon>Xylonaceae</taxon>
        <taxon>Xylona</taxon>
    </lineage>
</organism>
<keyword evidence="7" id="KW-0539">Nucleus</keyword>
<dbReference type="GeneID" id="28899883"/>
<keyword evidence="11" id="KW-1185">Reference proteome</keyword>
<reference evidence="10 11" key="1">
    <citation type="journal article" date="2016" name="Fungal Biol.">
        <title>The genome of Xylona heveae provides a window into fungal endophytism.</title>
        <authorList>
            <person name="Gazis R."/>
            <person name="Kuo A."/>
            <person name="Riley R."/>
            <person name="LaButti K."/>
            <person name="Lipzen A."/>
            <person name="Lin J."/>
            <person name="Amirebrahimi M."/>
            <person name="Hesse C.N."/>
            <person name="Spatafora J.W."/>
            <person name="Henrissat B."/>
            <person name="Hainaut M."/>
            <person name="Grigoriev I.V."/>
            <person name="Hibbett D.S."/>
        </authorList>
    </citation>
    <scope>NUCLEOTIDE SEQUENCE [LARGE SCALE GENOMIC DNA]</scope>
    <source>
        <strain evidence="10 11">TC161</strain>
    </source>
</reference>
<dbReference type="PANTHER" id="PTHR13142">
    <property type="entry name" value="INNER CENTROMERE PROTEIN"/>
    <property type="match status" value="1"/>
</dbReference>
<feature type="compositionally biased region" description="Polar residues" evidence="8">
    <location>
        <begin position="132"/>
        <end position="143"/>
    </location>
</feature>
<dbReference type="GO" id="GO:0005634">
    <property type="term" value="C:nucleus"/>
    <property type="evidence" value="ECO:0007669"/>
    <property type="project" value="UniProtKB-SubCell"/>
</dbReference>
<feature type="region of interest" description="Disordered" evidence="8">
    <location>
        <begin position="238"/>
        <end position="364"/>
    </location>
</feature>
<feature type="compositionally biased region" description="Polar residues" evidence="8">
    <location>
        <begin position="591"/>
        <end position="608"/>
    </location>
</feature>
<proteinExistence type="inferred from homology"/>
<dbReference type="OMA" id="HNTHEEL"/>
<keyword evidence="5" id="KW-0159">Chromosome partition</keyword>
<evidence type="ECO:0000256" key="8">
    <source>
        <dbReference type="SAM" id="MobiDB-lite"/>
    </source>
</evidence>
<feature type="compositionally biased region" description="Low complexity" evidence="8">
    <location>
        <begin position="576"/>
        <end position="590"/>
    </location>
</feature>
<feature type="compositionally biased region" description="Basic and acidic residues" evidence="8">
    <location>
        <begin position="437"/>
        <end position="447"/>
    </location>
</feature>
<evidence type="ECO:0000259" key="9">
    <source>
        <dbReference type="Pfam" id="PF03941"/>
    </source>
</evidence>
<feature type="region of interest" description="Disordered" evidence="8">
    <location>
        <begin position="129"/>
        <end position="166"/>
    </location>
</feature>
<comment type="subcellular location">
    <subcellularLocation>
        <location evidence="2">Cytoplasm</location>
        <location evidence="2">Cytoskeleton</location>
        <location evidence="2">Spindle</location>
    </subcellularLocation>
    <subcellularLocation>
        <location evidence="1">Nucleus</location>
    </subcellularLocation>
</comment>
<feature type="domain" description="Inner centromere protein ARK-binding" evidence="9">
    <location>
        <begin position="743"/>
        <end position="794"/>
    </location>
</feature>